<evidence type="ECO:0000313" key="2">
    <source>
        <dbReference type="EMBL" id="CAF5055021.1"/>
    </source>
</evidence>
<proteinExistence type="predicted"/>
<keyword evidence="1" id="KW-0732">Signal</keyword>
<dbReference type="Proteomes" id="UP000681720">
    <property type="component" value="Unassembled WGS sequence"/>
</dbReference>
<evidence type="ECO:0000313" key="3">
    <source>
        <dbReference type="Proteomes" id="UP000681720"/>
    </source>
</evidence>
<feature type="chain" id="PRO_5035842487" evidence="1">
    <location>
        <begin position="20"/>
        <end position="41"/>
    </location>
</feature>
<dbReference type="EMBL" id="CAJOBJ010231086">
    <property type="protein sequence ID" value="CAF5055021.1"/>
    <property type="molecule type" value="Genomic_DNA"/>
</dbReference>
<sequence>MFFFLSILVSIATSTPSHSFDSTGKPAPVTLIRAPQPGTWS</sequence>
<reference evidence="2" key="1">
    <citation type="submission" date="2021-02" db="EMBL/GenBank/DDBJ databases">
        <authorList>
            <person name="Nowell W R."/>
        </authorList>
    </citation>
    <scope>NUCLEOTIDE SEQUENCE</scope>
</reference>
<name>A0A8S3EI33_9BILA</name>
<dbReference type="AlphaFoldDB" id="A0A8S3EI33"/>
<evidence type="ECO:0000256" key="1">
    <source>
        <dbReference type="SAM" id="SignalP"/>
    </source>
</evidence>
<gene>
    <name evidence="2" type="ORF">GIL414_LOCUS60185</name>
</gene>
<comment type="caution">
    <text evidence="2">The sequence shown here is derived from an EMBL/GenBank/DDBJ whole genome shotgun (WGS) entry which is preliminary data.</text>
</comment>
<feature type="signal peptide" evidence="1">
    <location>
        <begin position="1"/>
        <end position="19"/>
    </location>
</feature>
<accession>A0A8S3EI33</accession>
<organism evidence="2 3">
    <name type="scientific">Rotaria magnacalcarata</name>
    <dbReference type="NCBI Taxonomy" id="392030"/>
    <lineage>
        <taxon>Eukaryota</taxon>
        <taxon>Metazoa</taxon>
        <taxon>Spiralia</taxon>
        <taxon>Gnathifera</taxon>
        <taxon>Rotifera</taxon>
        <taxon>Eurotatoria</taxon>
        <taxon>Bdelloidea</taxon>
        <taxon>Philodinida</taxon>
        <taxon>Philodinidae</taxon>
        <taxon>Rotaria</taxon>
    </lineage>
</organism>
<feature type="non-terminal residue" evidence="2">
    <location>
        <position position="41"/>
    </location>
</feature>
<protein>
    <submittedName>
        <fullName evidence="2">Uncharacterized protein</fullName>
    </submittedName>
</protein>